<evidence type="ECO:0000313" key="4">
    <source>
        <dbReference type="Proteomes" id="UP000664859"/>
    </source>
</evidence>
<accession>A0A835YUP1</accession>
<organism evidence="3 4">
    <name type="scientific">Tribonema minus</name>
    <dbReference type="NCBI Taxonomy" id="303371"/>
    <lineage>
        <taxon>Eukaryota</taxon>
        <taxon>Sar</taxon>
        <taxon>Stramenopiles</taxon>
        <taxon>Ochrophyta</taxon>
        <taxon>PX clade</taxon>
        <taxon>Xanthophyceae</taxon>
        <taxon>Tribonematales</taxon>
        <taxon>Tribonemataceae</taxon>
        <taxon>Tribonema</taxon>
    </lineage>
</organism>
<proteinExistence type="predicted"/>
<dbReference type="AlphaFoldDB" id="A0A835YUP1"/>
<protein>
    <submittedName>
        <fullName evidence="3">Uncharacterized protein</fullName>
    </submittedName>
</protein>
<evidence type="ECO:0000313" key="3">
    <source>
        <dbReference type="EMBL" id="KAG5181033.1"/>
    </source>
</evidence>
<evidence type="ECO:0000256" key="1">
    <source>
        <dbReference type="SAM" id="Coils"/>
    </source>
</evidence>
<comment type="caution">
    <text evidence="3">The sequence shown here is derived from an EMBL/GenBank/DDBJ whole genome shotgun (WGS) entry which is preliminary data.</text>
</comment>
<keyword evidence="1" id="KW-0175">Coiled coil</keyword>
<feature type="region of interest" description="Disordered" evidence="2">
    <location>
        <begin position="47"/>
        <end position="90"/>
    </location>
</feature>
<dbReference type="EMBL" id="JAFCMP010000346">
    <property type="protein sequence ID" value="KAG5181033.1"/>
    <property type="molecule type" value="Genomic_DNA"/>
</dbReference>
<dbReference type="Proteomes" id="UP000664859">
    <property type="component" value="Unassembled WGS sequence"/>
</dbReference>
<gene>
    <name evidence="3" type="ORF">JKP88DRAFT_279189</name>
</gene>
<keyword evidence="4" id="KW-1185">Reference proteome</keyword>
<feature type="coiled-coil region" evidence="1">
    <location>
        <begin position="2"/>
        <end position="29"/>
    </location>
</feature>
<evidence type="ECO:0000256" key="2">
    <source>
        <dbReference type="SAM" id="MobiDB-lite"/>
    </source>
</evidence>
<reference evidence="3" key="1">
    <citation type="submission" date="2021-02" db="EMBL/GenBank/DDBJ databases">
        <title>First Annotated Genome of the Yellow-green Alga Tribonema minus.</title>
        <authorList>
            <person name="Mahan K.M."/>
        </authorList>
    </citation>
    <scope>NUCLEOTIDE SEQUENCE</scope>
    <source>
        <strain evidence="3">UTEX B ZZ1240</strain>
    </source>
</reference>
<feature type="compositionally biased region" description="Acidic residues" evidence="2">
    <location>
        <begin position="65"/>
        <end position="82"/>
    </location>
</feature>
<sequence length="343" mass="37162">MSAEQQHQVAALLAELAAVKAEKDRAVAEATARAEAALHRAVAAEAALEARRGSWQPHDYANSDFSDDDATETEGGDSDGEGEGGGSEAEYDDDAELLYDDTVPGRTPQSPLVVADAEEVKLLVRAVHAKYVDDETGEETCLLRYCPFDATDACRRFRGSFEDAAPARDAGVREPLQLFAYGEMQVSRPPGRAPPARSLARSSARPRCAAAPSVVSLPPAPSPRPVASQTRKSMYLALLAAMSHLLGVPSVLCTHFVEARTDILRKVSRYLDLLKAVCPRLAGMPVASVEDGELLRCMRRGGVVVISDTPRQLRIVADRLEQLRRDEAVDRRGRRGYVSLLQT</sequence>
<name>A0A835YUP1_9STRA</name>